<dbReference type="Pfam" id="PF24764">
    <property type="entry name" value="rva_4"/>
    <property type="match status" value="1"/>
</dbReference>
<sequence>MAALENIGVEYIQSFLSREGSTIKDLSEHLKEQFPNTTGFSTRSIERFCKENDIKRKGVVSDETLDALVEGAVSQVGPVYGRKMMKGYLESQVGTTIASQHRIAKSLQRVNPDYHQRHVHRTERQTNPIPYHADYFGHKLHIDQNEKLVMYGVTHVCAIDGYSRYITAHSTMPIKNNYIIYDQIFRHTVLQEGLFDQIRVDHGKEFYLTLYGQECLAHLRGNPRRDPHRQTESKKNLRIERLWVEVNARVNYPIKNALQSMEADGSIDMDSEEMKFYVSNVSRKLATLGLENVVRSWNYHPIPGVGKPIEVHAANNRAVQIDPQLVPTAAEAGESYEGLGGQLTLFPSFGADPLANYGDRAESREQQFLNQISIQDIMSQLVNGSDLLFRNAIELFANITRNQLT</sequence>
<name>A0A6S7HHU7_PARCT</name>
<gene>
    <name evidence="2" type="ORF">PACLA_8A018977</name>
</gene>
<dbReference type="OrthoDB" id="5985173at2759"/>
<evidence type="ECO:0000313" key="3">
    <source>
        <dbReference type="Proteomes" id="UP001152795"/>
    </source>
</evidence>
<evidence type="ECO:0000313" key="2">
    <source>
        <dbReference type="EMBL" id="CAB3995550.1"/>
    </source>
</evidence>
<evidence type="ECO:0000259" key="1">
    <source>
        <dbReference type="Pfam" id="PF24764"/>
    </source>
</evidence>
<feature type="domain" description="Integrase core" evidence="1">
    <location>
        <begin position="139"/>
        <end position="302"/>
    </location>
</feature>
<comment type="caution">
    <text evidence="2">The sequence shown here is derived from an EMBL/GenBank/DDBJ whole genome shotgun (WGS) entry which is preliminary data.</text>
</comment>
<protein>
    <recommendedName>
        <fullName evidence="1">Integrase core domain-containing protein</fullName>
    </recommendedName>
</protein>
<dbReference type="PANTHER" id="PTHR46791">
    <property type="entry name" value="EXPRESSED PROTEIN"/>
    <property type="match status" value="1"/>
</dbReference>
<dbReference type="Proteomes" id="UP001152795">
    <property type="component" value="Unassembled WGS sequence"/>
</dbReference>
<keyword evidence="3" id="KW-1185">Reference proteome</keyword>
<dbReference type="InterPro" id="IPR058913">
    <property type="entry name" value="Integrase_dom_put"/>
</dbReference>
<reference evidence="2" key="1">
    <citation type="submission" date="2020-04" db="EMBL/GenBank/DDBJ databases">
        <authorList>
            <person name="Alioto T."/>
            <person name="Alioto T."/>
            <person name="Gomez Garrido J."/>
        </authorList>
    </citation>
    <scope>NUCLEOTIDE SEQUENCE</scope>
    <source>
        <strain evidence="2">A484AB</strain>
    </source>
</reference>
<dbReference type="EMBL" id="CACRXK020002684">
    <property type="protein sequence ID" value="CAB3995550.1"/>
    <property type="molecule type" value="Genomic_DNA"/>
</dbReference>
<dbReference type="PANTHER" id="PTHR46791:SF5">
    <property type="entry name" value="CLR5 DOMAIN-CONTAINING PROTEIN-RELATED"/>
    <property type="match status" value="1"/>
</dbReference>
<dbReference type="AlphaFoldDB" id="A0A6S7HHU7"/>
<accession>A0A6S7HHU7</accession>
<organism evidence="2 3">
    <name type="scientific">Paramuricea clavata</name>
    <name type="common">Red gorgonian</name>
    <name type="synonym">Violescent sea-whip</name>
    <dbReference type="NCBI Taxonomy" id="317549"/>
    <lineage>
        <taxon>Eukaryota</taxon>
        <taxon>Metazoa</taxon>
        <taxon>Cnidaria</taxon>
        <taxon>Anthozoa</taxon>
        <taxon>Octocorallia</taxon>
        <taxon>Malacalcyonacea</taxon>
        <taxon>Plexauridae</taxon>
        <taxon>Paramuricea</taxon>
    </lineage>
</organism>
<proteinExistence type="predicted"/>